<dbReference type="GO" id="GO:0004252">
    <property type="term" value="F:serine-type endopeptidase activity"/>
    <property type="evidence" value="ECO:0007669"/>
    <property type="project" value="InterPro"/>
</dbReference>
<dbReference type="InterPro" id="IPR001254">
    <property type="entry name" value="Trypsin_dom"/>
</dbReference>
<dbReference type="PANTHER" id="PTHR24253:SF127">
    <property type="entry name" value="SERINE PROTEASE 27-LIKE"/>
    <property type="match status" value="1"/>
</dbReference>
<proteinExistence type="predicted"/>
<evidence type="ECO:0000256" key="3">
    <source>
        <dbReference type="ARBA" id="ARBA00022801"/>
    </source>
</evidence>
<evidence type="ECO:0000256" key="4">
    <source>
        <dbReference type="ARBA" id="ARBA00023157"/>
    </source>
</evidence>
<dbReference type="PROSITE" id="PS50240">
    <property type="entry name" value="TRYPSIN_DOM"/>
    <property type="match status" value="2"/>
</dbReference>
<dbReference type="Gene3D" id="2.40.10.10">
    <property type="entry name" value="Trypsin-like serine proteases"/>
    <property type="match status" value="2"/>
</dbReference>
<dbReference type="PROSITE" id="PS00134">
    <property type="entry name" value="TRYPSIN_HIS"/>
    <property type="match status" value="1"/>
</dbReference>
<feature type="non-terminal residue" evidence="7">
    <location>
        <position position="1"/>
    </location>
</feature>
<dbReference type="FunFam" id="2.40.10.10:FF:000024">
    <property type="entry name" value="Serine protease 53"/>
    <property type="match status" value="1"/>
</dbReference>
<keyword evidence="3 5" id="KW-0378">Hydrolase</keyword>
<dbReference type="PANTHER" id="PTHR24253">
    <property type="entry name" value="TRANSMEMBRANE PROTEASE SERINE"/>
    <property type="match status" value="1"/>
</dbReference>
<dbReference type="CDD" id="cd00190">
    <property type="entry name" value="Tryp_SPc"/>
    <property type="match status" value="2"/>
</dbReference>
<dbReference type="SUPFAM" id="SSF50494">
    <property type="entry name" value="Trypsin-like serine proteases"/>
    <property type="match status" value="2"/>
</dbReference>
<feature type="domain" description="Peptidase S1" evidence="6">
    <location>
        <begin position="297"/>
        <end position="536"/>
    </location>
</feature>
<reference evidence="7" key="1">
    <citation type="journal article" date="2021" name="Cell">
        <title>Tracing the genetic footprints of vertebrate landing in non-teleost ray-finned fishes.</title>
        <authorList>
            <person name="Bi X."/>
            <person name="Wang K."/>
            <person name="Yang L."/>
            <person name="Pan H."/>
            <person name="Jiang H."/>
            <person name="Wei Q."/>
            <person name="Fang M."/>
            <person name="Yu H."/>
            <person name="Zhu C."/>
            <person name="Cai Y."/>
            <person name="He Y."/>
            <person name="Gan X."/>
            <person name="Zeng H."/>
            <person name="Yu D."/>
            <person name="Zhu Y."/>
            <person name="Jiang H."/>
            <person name="Qiu Q."/>
            <person name="Yang H."/>
            <person name="Zhang Y.E."/>
            <person name="Wang W."/>
            <person name="Zhu M."/>
            <person name="He S."/>
            <person name="Zhang G."/>
        </authorList>
    </citation>
    <scope>NUCLEOTIDE SEQUENCE</scope>
    <source>
        <strain evidence="7">Allg_001</strain>
    </source>
</reference>
<dbReference type="InterPro" id="IPR009003">
    <property type="entry name" value="Peptidase_S1_PA"/>
</dbReference>
<dbReference type="Pfam" id="PF00089">
    <property type="entry name" value="Trypsin"/>
    <property type="match status" value="2"/>
</dbReference>
<dbReference type="EMBL" id="JAAWVO010026028">
    <property type="protein sequence ID" value="MBN3315992.1"/>
    <property type="molecule type" value="Genomic_DNA"/>
</dbReference>
<dbReference type="InterPro" id="IPR033116">
    <property type="entry name" value="TRYPSIN_SER"/>
</dbReference>
<dbReference type="GO" id="GO:0006508">
    <property type="term" value="P:proteolysis"/>
    <property type="evidence" value="ECO:0007669"/>
    <property type="project" value="UniProtKB-KW"/>
</dbReference>
<evidence type="ECO:0000259" key="6">
    <source>
        <dbReference type="PROSITE" id="PS50240"/>
    </source>
</evidence>
<sequence length="571" mass="61061">LNTRIVGGQPALEGYWPWQAILQLRGNHTCGGSLINSQWVLSAAHCFEGNSAPSSWTMYLGRQRLFMSSTTEVSRVVQQIIVHPNYNIETFTNDIALLKLSSPVSFTNYIQPVCLADSSSSFYTGTSCWVTGYGTTAEGGSLPEQGALQEVQLPVIGNQECSCLNSEFTITSNMICAGLRQGGKDSCQGDGGGPLVCKQGSSWIQAGVVSFGEGCAQPSLPGVYTRVSQYKDWINEQVGSASVGFVTFTSNGTDPDSSFNCMPNITTKAPVTTPLFTPAAPVIIPVVCGWAVLSSRSVGDHSVQEGYWPWQASLHLNKRHMCGGSLINNQWVLTAANCFQSSTFVRQWTVYLGRLTQVGPNPTEVSRGVHRIVVHPHYNSQSRNNDIALLRLSSPVTFTSYIQPVCLADKSSSFYNGTNCWVTGWGTTADGGLVLPLPGNQNLQDVQLPVIGNRQCGCLNDVALGANSVTANMICAGALQAATCHGESGGPLVCKQDFFWVQAGVVSVGEGCVRPNLPGVYTRVSQYQDWISEQVGSVTPGFVPYTSRGTDADSKFTCSTTPSATAASTSE</sequence>
<evidence type="ECO:0000256" key="5">
    <source>
        <dbReference type="RuleBase" id="RU363034"/>
    </source>
</evidence>
<dbReference type="Proteomes" id="UP000736164">
    <property type="component" value="Unassembled WGS sequence"/>
</dbReference>
<evidence type="ECO:0000313" key="8">
    <source>
        <dbReference type="Proteomes" id="UP000736164"/>
    </source>
</evidence>
<keyword evidence="5" id="KW-0720">Serine protease</keyword>
<keyword evidence="2" id="KW-0732">Signal</keyword>
<dbReference type="SMART" id="SM00020">
    <property type="entry name" value="Tryp_SPc"/>
    <property type="match status" value="2"/>
</dbReference>
<evidence type="ECO:0000256" key="2">
    <source>
        <dbReference type="ARBA" id="ARBA00022729"/>
    </source>
</evidence>
<keyword evidence="4" id="KW-1015">Disulfide bond</keyword>
<feature type="domain" description="Peptidase S1" evidence="6">
    <location>
        <begin position="5"/>
        <end position="239"/>
    </location>
</feature>
<evidence type="ECO:0000313" key="7">
    <source>
        <dbReference type="EMBL" id="MBN3315992.1"/>
    </source>
</evidence>
<dbReference type="InterPro" id="IPR001314">
    <property type="entry name" value="Peptidase_S1A"/>
</dbReference>
<dbReference type="FunFam" id="2.40.10.10:FF:000057">
    <property type="entry name" value="Zgc:100868"/>
    <property type="match status" value="1"/>
</dbReference>
<accession>A0A8J7NM64</accession>
<organism evidence="7 8">
    <name type="scientific">Atractosteus spatula</name>
    <name type="common">Alligator gar</name>
    <name type="synonym">Lepisosteus spatula</name>
    <dbReference type="NCBI Taxonomy" id="7917"/>
    <lineage>
        <taxon>Eukaryota</taxon>
        <taxon>Metazoa</taxon>
        <taxon>Chordata</taxon>
        <taxon>Craniata</taxon>
        <taxon>Vertebrata</taxon>
        <taxon>Euteleostomi</taxon>
        <taxon>Actinopterygii</taxon>
        <taxon>Neopterygii</taxon>
        <taxon>Holostei</taxon>
        <taxon>Semionotiformes</taxon>
        <taxon>Lepisosteidae</taxon>
        <taxon>Atractosteus</taxon>
    </lineage>
</organism>
<evidence type="ECO:0000256" key="1">
    <source>
        <dbReference type="ARBA" id="ARBA00022670"/>
    </source>
</evidence>
<dbReference type="PRINTS" id="PR00722">
    <property type="entry name" value="CHYMOTRYPSIN"/>
</dbReference>
<keyword evidence="8" id="KW-1185">Reference proteome</keyword>
<dbReference type="PROSITE" id="PS00135">
    <property type="entry name" value="TRYPSIN_SER"/>
    <property type="match status" value="1"/>
</dbReference>
<name>A0A8J7NM64_ATRSP</name>
<comment type="caution">
    <text evidence="7">The sequence shown here is derived from an EMBL/GenBank/DDBJ whole genome shotgun (WGS) entry which is preliminary data.</text>
</comment>
<protein>
    <submittedName>
        <fullName evidence="7">TMPS9 protease</fullName>
    </submittedName>
</protein>
<gene>
    <name evidence="7" type="primary">Tmprss9_9</name>
    <name evidence="7" type="ORF">GTO95_0013876</name>
</gene>
<dbReference type="InterPro" id="IPR018114">
    <property type="entry name" value="TRYPSIN_HIS"/>
</dbReference>
<dbReference type="AlphaFoldDB" id="A0A8J7NM64"/>
<dbReference type="InterPro" id="IPR043504">
    <property type="entry name" value="Peptidase_S1_PA_chymotrypsin"/>
</dbReference>
<feature type="non-terminal residue" evidence="7">
    <location>
        <position position="571"/>
    </location>
</feature>
<keyword evidence="1 5" id="KW-0645">Protease</keyword>